<name>A0A814UWE8_9BILA</name>
<dbReference type="Gene3D" id="3.40.50.300">
    <property type="entry name" value="P-loop containing nucleotide triphosphate hydrolases"/>
    <property type="match status" value="2"/>
</dbReference>
<dbReference type="Pfam" id="PF15711">
    <property type="entry name" value="ILEI"/>
    <property type="match status" value="1"/>
</dbReference>
<organism evidence="6 7">
    <name type="scientific">Rotaria sordida</name>
    <dbReference type="NCBI Taxonomy" id="392033"/>
    <lineage>
        <taxon>Eukaryota</taxon>
        <taxon>Metazoa</taxon>
        <taxon>Spiralia</taxon>
        <taxon>Gnathifera</taxon>
        <taxon>Rotifera</taxon>
        <taxon>Eurotatoria</taxon>
        <taxon>Bdelloidea</taxon>
        <taxon>Philodinida</taxon>
        <taxon>Philodinidae</taxon>
        <taxon>Rotaria</taxon>
    </lineage>
</organism>
<keyword evidence="1" id="KW-0653">Protein transport</keyword>
<dbReference type="GO" id="GO:0016020">
    <property type="term" value="C:membrane"/>
    <property type="evidence" value="ECO:0007669"/>
    <property type="project" value="InterPro"/>
</dbReference>
<keyword evidence="1" id="KW-0813">Transport</keyword>
<dbReference type="SUPFAM" id="SSF52540">
    <property type="entry name" value="P-loop containing nucleoside triphosphate hydrolases"/>
    <property type="match status" value="2"/>
</dbReference>
<dbReference type="PROSITE" id="PS52031">
    <property type="entry name" value="GG_LECTIN"/>
    <property type="match status" value="1"/>
</dbReference>
<dbReference type="InterPro" id="IPR000185">
    <property type="entry name" value="SecA"/>
</dbReference>
<dbReference type="PANTHER" id="PTHR30612:SF0">
    <property type="entry name" value="CHLOROPLAST PROTEIN-TRANSPORTING ATPASE"/>
    <property type="match status" value="1"/>
</dbReference>
<evidence type="ECO:0000313" key="7">
    <source>
        <dbReference type="Proteomes" id="UP000663864"/>
    </source>
</evidence>
<accession>A0A814UWE8</accession>
<keyword evidence="3" id="KW-0175">Coiled coil</keyword>
<dbReference type="PANTHER" id="PTHR30612">
    <property type="entry name" value="SECA INNER MEMBRANE COMPONENT OF SEC PROTEIN SECRETION SYSTEM"/>
    <property type="match status" value="1"/>
</dbReference>
<feature type="domain" description="SecA family profile" evidence="5">
    <location>
        <begin position="690"/>
        <end position="1338"/>
    </location>
</feature>
<feature type="region of interest" description="Disordered" evidence="4">
    <location>
        <begin position="1"/>
        <end position="20"/>
    </location>
</feature>
<keyword evidence="2" id="KW-0811">Translocation</keyword>
<dbReference type="InterPro" id="IPR014018">
    <property type="entry name" value="SecA_motor_DEAD"/>
</dbReference>
<dbReference type="EMBL" id="CAJNOT010001309">
    <property type="protein sequence ID" value="CAF1180187.1"/>
    <property type="molecule type" value="Genomic_DNA"/>
</dbReference>
<gene>
    <name evidence="6" type="ORF">ZHD862_LOCUS21712</name>
</gene>
<dbReference type="SUPFAM" id="SSF82185">
    <property type="entry name" value="Histone H3 K4-specific methyltransferase SET7/9 N-terminal domain"/>
    <property type="match status" value="1"/>
</dbReference>
<dbReference type="InterPro" id="IPR039477">
    <property type="entry name" value="ILEI/PANDER_dom"/>
</dbReference>
<proteinExistence type="predicted"/>
<dbReference type="GO" id="GO:0017038">
    <property type="term" value="P:protein import"/>
    <property type="evidence" value="ECO:0007669"/>
    <property type="project" value="InterPro"/>
</dbReference>
<feature type="compositionally biased region" description="Basic and acidic residues" evidence="4">
    <location>
        <begin position="1"/>
        <end position="14"/>
    </location>
</feature>
<dbReference type="Proteomes" id="UP000663864">
    <property type="component" value="Unassembled WGS sequence"/>
</dbReference>
<evidence type="ECO:0000256" key="2">
    <source>
        <dbReference type="ARBA" id="ARBA00023010"/>
    </source>
</evidence>
<dbReference type="GO" id="GO:0006605">
    <property type="term" value="P:protein targeting"/>
    <property type="evidence" value="ECO:0007669"/>
    <property type="project" value="InterPro"/>
</dbReference>
<feature type="coiled-coil region" evidence="3">
    <location>
        <begin position="1337"/>
        <end position="1364"/>
    </location>
</feature>
<dbReference type="InterPro" id="IPR027417">
    <property type="entry name" value="P-loop_NTPase"/>
</dbReference>
<reference evidence="6" key="1">
    <citation type="submission" date="2021-02" db="EMBL/GenBank/DDBJ databases">
        <authorList>
            <person name="Nowell W R."/>
        </authorList>
    </citation>
    <scope>NUCLEOTIDE SEQUENCE</scope>
</reference>
<dbReference type="Pfam" id="PF07517">
    <property type="entry name" value="SecA_DEAD"/>
    <property type="match status" value="1"/>
</dbReference>
<dbReference type="GO" id="GO:0005524">
    <property type="term" value="F:ATP binding"/>
    <property type="evidence" value="ECO:0007669"/>
    <property type="project" value="InterPro"/>
</dbReference>
<evidence type="ECO:0000313" key="6">
    <source>
        <dbReference type="EMBL" id="CAF1180187.1"/>
    </source>
</evidence>
<protein>
    <recommendedName>
        <fullName evidence="5">SecA family profile domain-containing protein</fullName>
    </recommendedName>
</protein>
<sequence length="1385" mass="162278">MMANREKNRKDYQDKNIPISSNLNSVDVENKNKRKVDKLYEQLSIDNGIYDGTIKKKLVREGHGTHNINNGEEYYSGSWKDDKPDGYGYHVKNYGSTIYHGEFKNGILKEGYGKVQLPDGYEYEGKIKDANFHGLGSLSIKVSDLTEINGSTVEKHILKLVAEWKEGKTEFVYQNDIEQYYKNRYEVFYNSLKFRILLNTENQQKQRKNLQNFVDLFEKHLSNLNLLNEIVTNPILPRELQSSADLLLKLENSYTNLNKYTNINEKSYNDCVKELCQTGLQMYARRLARSDVDNKYDSISSKSIFGDNLNSFINKFQLSELKKVLFLNPLMVDLIRKLIRFANERLIQVSCQYRSQFINIHTAFLKSIWVDYFQSLKYDLIPDRSYYEIDEKYQFYNDCYLHLIELYLINYFEIEIELTKLEVNQKNSSVKVKINGEIVVNKRKIDSNQSLNVIVLDEETGTLKSERSFDIYIGNNQSNDLVNFIENEIHPNQILVIVMSNDAINNITTETKNFLKDLGSTQIEKLNDNIDWIFIAKKNVGKINEKISSGALDMTWFVEHRNINNLDVSLFEKIEKTDIYKVSNIEEAEKQVKNSCPHYVLEAIIELLQIIKDVKITNPSNPIEIIKLRAELIMAIGKSFKYFKDQIKYNSLKKFQEDCVIPFKDITKHIESFETFYNKLEKIDFYFLYNRKLKEIDVDRALELFQEKNGNFSQIEIIKNAFLEYEKLFQNYFSDVITKKISIQEIIKKTIAQANQWDFQRKYIPTIIAGLSVILSLRVSDFIEKNPEGEYILKANNNTEYLLQPHCIQILGVLIILDINESTNSIPHNHFAEILTGQGKSWALALLAGFFSLTGYQVTVACYSDYLSQRDKKDFKNNLDPFRFTSNIEYKTFRSMCEDKLSSKNKTLRNLVSNIVSGKELFPTYGQKSEKQKSILLIDEVDVFFSDKFGIMFYPGATIYNEYLAEIQKDIWKNLMTGNLDKTKLKNLVNERVAKSLSQDNMPLYLKKSDILENHLEKMINTAIQIYKDMKDKNILKEKYKLIDDNIYMKDSDGKYVSDTFCGYENSFYYLKLKYEKEENFEQVQLNEKIFGYLLISCGTISYSELPNSYDRIFGVSGSLKDLSSAEESLLKYYEISKRSYYPSFFGQSKLIFNQNKDFLIREDKKDWFDSIVTQARKKITEDRSVLIFFHNEELLDEFYNVYSGDLGVIPFFITQNKIFDGKQEKKYSDFDVNKLIKDEYAGHHEKVTLLTKDFGRGVDFQSEAKVNEKGGIHVIQTFFSMNIKEEIQIKGRTARKDEPGSYELILCLKHLREDEFAATKNTTYEKLYEQRKEKANSFCQDKLKQIENNKESHNRTLLFFEKALTECNESNREDFIREIMQFEQ</sequence>
<evidence type="ECO:0000256" key="1">
    <source>
        <dbReference type="ARBA" id="ARBA00022927"/>
    </source>
</evidence>
<evidence type="ECO:0000259" key="5">
    <source>
        <dbReference type="PROSITE" id="PS51196"/>
    </source>
</evidence>
<dbReference type="PROSITE" id="PS51196">
    <property type="entry name" value="SECA_MOTOR_DEAD"/>
    <property type="match status" value="1"/>
</dbReference>
<comment type="caution">
    <text evidence="6">The sequence shown here is derived from an EMBL/GenBank/DDBJ whole genome shotgun (WGS) entry which is preliminary data.</text>
</comment>
<evidence type="ECO:0000256" key="3">
    <source>
        <dbReference type="SAM" id="Coils"/>
    </source>
</evidence>
<dbReference type="InterPro" id="IPR011115">
    <property type="entry name" value="SecA_DEAD"/>
</dbReference>
<evidence type="ECO:0000256" key="4">
    <source>
        <dbReference type="SAM" id="MobiDB-lite"/>
    </source>
</evidence>
<dbReference type="GO" id="GO:0006886">
    <property type="term" value="P:intracellular protein transport"/>
    <property type="evidence" value="ECO:0007669"/>
    <property type="project" value="InterPro"/>
</dbReference>